<reference evidence="1 2" key="1">
    <citation type="submission" date="2020-04" db="EMBL/GenBank/DDBJ databases">
        <authorList>
            <person name="Depoorter E."/>
        </authorList>
    </citation>
    <scope>NUCLEOTIDE SEQUENCE [LARGE SCALE GENOMIC DNA]</scope>
    <source>
        <strain evidence="1 2">BCC0217</strain>
    </source>
</reference>
<protein>
    <submittedName>
        <fullName evidence="1">Uncharacterized protein</fullName>
    </submittedName>
</protein>
<dbReference type="AlphaFoldDB" id="A0A6J5IRX9"/>
<accession>A0A6J5IRX9</accession>
<dbReference type="EMBL" id="CABWIL020000001">
    <property type="protein sequence ID" value="CAB3960482.1"/>
    <property type="molecule type" value="Genomic_DNA"/>
</dbReference>
<dbReference type="Proteomes" id="UP000494301">
    <property type="component" value="Unassembled WGS sequence"/>
</dbReference>
<evidence type="ECO:0000313" key="1">
    <source>
        <dbReference type="EMBL" id="CAB3960482.1"/>
    </source>
</evidence>
<gene>
    <name evidence="1" type="ORF">BLA3211_00220</name>
</gene>
<proteinExistence type="predicted"/>
<organism evidence="1 2">
    <name type="scientific">Burkholderia aenigmatica</name>
    <dbReference type="NCBI Taxonomy" id="2015348"/>
    <lineage>
        <taxon>Bacteria</taxon>
        <taxon>Pseudomonadati</taxon>
        <taxon>Pseudomonadota</taxon>
        <taxon>Betaproteobacteria</taxon>
        <taxon>Burkholderiales</taxon>
        <taxon>Burkholderiaceae</taxon>
        <taxon>Burkholderia</taxon>
        <taxon>Burkholderia cepacia complex</taxon>
    </lineage>
</organism>
<sequence length="90" mass="10146">MVPVQRDRSTTDHAVRIAFSDRLHSVLMAFDRIAFAGDCLAVNHIGIRTCRNRTAMRRERITHHNYLTNHVLFSLACGSVPAPCAYIPIV</sequence>
<evidence type="ECO:0000313" key="2">
    <source>
        <dbReference type="Proteomes" id="UP000494301"/>
    </source>
</evidence>
<name>A0A6J5IRX9_9BURK</name>